<dbReference type="EMBL" id="CAJMWT010001459">
    <property type="protein sequence ID" value="CAE6403279.1"/>
    <property type="molecule type" value="Genomic_DNA"/>
</dbReference>
<protein>
    <submittedName>
        <fullName evidence="1">Uncharacterized protein</fullName>
    </submittedName>
</protein>
<organism evidence="1 2">
    <name type="scientific">Rhizoctonia solani</name>
    <dbReference type="NCBI Taxonomy" id="456999"/>
    <lineage>
        <taxon>Eukaryota</taxon>
        <taxon>Fungi</taxon>
        <taxon>Dikarya</taxon>
        <taxon>Basidiomycota</taxon>
        <taxon>Agaricomycotina</taxon>
        <taxon>Agaricomycetes</taxon>
        <taxon>Cantharellales</taxon>
        <taxon>Ceratobasidiaceae</taxon>
        <taxon>Rhizoctonia</taxon>
    </lineage>
</organism>
<evidence type="ECO:0000313" key="1">
    <source>
        <dbReference type="EMBL" id="CAE6403279.1"/>
    </source>
</evidence>
<gene>
    <name evidence="1" type="ORF">RDB_LOCUS37789</name>
</gene>
<proteinExistence type="predicted"/>
<comment type="caution">
    <text evidence="1">The sequence shown here is derived from an EMBL/GenBank/DDBJ whole genome shotgun (WGS) entry which is preliminary data.</text>
</comment>
<dbReference type="Proteomes" id="UP000663843">
    <property type="component" value="Unassembled WGS sequence"/>
</dbReference>
<sequence length="595" mass="68644">MSFASSSVSVLNGSLAWSMGNGGEGRFEILFPMTLGWYEAQPSTQFRVFEHRKELTGLRHEFIVLEFNDDSICRIERMGDPRSRFDALSMDGSVARDIAQCFRSEHTEEAHLHTSEVVSRILLDSSMDLMDVLKICRAIHEAEKTRNYTLRGFNCYFFALTIQVCLIRHLAEWQRFYTPPPWLSEICGSVAMLADELQRQSREQTQQSFALLSSVSSIEELQVDELFKDIEKRLEKLLLDIGDRTKQAISSELWYTELDRIPHQILENGVRLCVLSALYNCLKTFVDESLDREAKFRGAVILNWLSMVADKLFGIDLACITTGKHKKSRPAPCLWKSWRRYILRPMDYRPPTPQIDLDRRQQVEGLTLAQWWAILWLNLPGVISWLLWLFHHILGTWGIPLMTGTSPKPCMEVIDRLEHILRSHRFEDYLDTKKPQIDILLDDLVNKYQEGAAIWDYTPWDNVLGLVKRISSPSTSLPNISFSHRDIPESPKTVFPSETQRQGGGSVVQTITCNSHIISVRDFQEHILSRIELQAKLVERVRLGSALEIQAELGRKMDEVWKLIREDDIGGFSSRLERFAARLGLLRPRRPMRVP</sequence>
<accession>A0A8H2WS01</accession>
<name>A0A8H2WS01_9AGAM</name>
<evidence type="ECO:0000313" key="2">
    <source>
        <dbReference type="Proteomes" id="UP000663843"/>
    </source>
</evidence>
<dbReference type="AlphaFoldDB" id="A0A8H2WS01"/>
<reference evidence="1" key="1">
    <citation type="submission" date="2021-01" db="EMBL/GenBank/DDBJ databases">
        <authorList>
            <person name="Kaushik A."/>
        </authorList>
    </citation>
    <scope>NUCLEOTIDE SEQUENCE</scope>
    <source>
        <strain evidence="1">AG2-2IIIB</strain>
    </source>
</reference>